<dbReference type="GO" id="GO:0046872">
    <property type="term" value="F:metal ion binding"/>
    <property type="evidence" value="ECO:0007669"/>
    <property type="project" value="UniProtKB-KW"/>
</dbReference>
<dbReference type="InterPro" id="IPR009056">
    <property type="entry name" value="Cyt_c-like_dom"/>
</dbReference>
<dbReference type="Gene3D" id="3.90.10.10">
    <property type="entry name" value="Cytochrome C3"/>
    <property type="match status" value="2"/>
</dbReference>
<dbReference type="SUPFAM" id="SSF46626">
    <property type="entry name" value="Cytochrome c"/>
    <property type="match status" value="1"/>
</dbReference>
<keyword evidence="9" id="KW-1185">Reference proteome</keyword>
<sequence>MKNLYRFHIRLIPLMLSIFAMGFAANAQSIEGDAAAGEKLFKTYCASCHKLDSKAIGPALGGVTDRRETDWLYSWIKNNATFRASGNSDAIAIFEEYNGSVMPQFEYLSDEEIGNILAYTANPPAKPIVVSDGPVVAGGEADNSGMQMWAMIILGAIFLVLVFILATVRNTLRVVKGEEPITVVEDASNYAKFLRKNTGFMTVLTIVVAVAFLNVTYWYLMDVGVEGGKGIEASYMPPHPEPGQEAQYGEQPIAFSHKLHAGENQIDCNYCHSSARHSKTSGIPSANVCMNCHMYVNGSEITDEAGNPKYGGERSPEIQKIYDAVGWDADKLAYIEGYEEKPIRWVRIHNLPDLAYFNHAQHVTAGQVECQTCHGPVEEMEVMYQYSSLTMGWCINCHRETEVKVNTNGYYEPQHDKLVEKYHGENITVEKIGGLECGKCHY</sequence>
<dbReference type="RefSeq" id="WP_151666944.1">
    <property type="nucleotide sequence ID" value="NZ_WBVO01000003.1"/>
</dbReference>
<evidence type="ECO:0000313" key="9">
    <source>
        <dbReference type="Proteomes" id="UP000468650"/>
    </source>
</evidence>
<evidence type="ECO:0000256" key="5">
    <source>
        <dbReference type="SAM" id="Phobius"/>
    </source>
</evidence>
<organism evidence="8 9">
    <name type="scientific">Phaeocystidibacter luteus</name>
    <dbReference type="NCBI Taxonomy" id="911197"/>
    <lineage>
        <taxon>Bacteria</taxon>
        <taxon>Pseudomonadati</taxon>
        <taxon>Bacteroidota</taxon>
        <taxon>Flavobacteriia</taxon>
        <taxon>Flavobacteriales</taxon>
        <taxon>Phaeocystidibacteraceae</taxon>
        <taxon>Phaeocystidibacter</taxon>
    </lineage>
</organism>
<dbReference type="InterPro" id="IPR036909">
    <property type="entry name" value="Cyt_c-like_dom_sf"/>
</dbReference>
<feature type="domain" description="Cytochrome c" evidence="7">
    <location>
        <begin position="32"/>
        <end position="124"/>
    </location>
</feature>
<feature type="transmembrane region" description="Helical" evidence="5">
    <location>
        <begin position="200"/>
        <end position="220"/>
    </location>
</feature>
<feature type="signal peptide" evidence="6">
    <location>
        <begin position="1"/>
        <end position="29"/>
    </location>
</feature>
<accession>A0A6N6RL62</accession>
<dbReference type="PROSITE" id="PS51007">
    <property type="entry name" value="CYTC"/>
    <property type="match status" value="1"/>
</dbReference>
<evidence type="ECO:0000256" key="4">
    <source>
        <dbReference type="PROSITE-ProRule" id="PRU00433"/>
    </source>
</evidence>
<keyword evidence="1 4" id="KW-0349">Heme</keyword>
<evidence type="ECO:0000313" key="8">
    <source>
        <dbReference type="EMBL" id="KAB2813742.1"/>
    </source>
</evidence>
<dbReference type="Pfam" id="PF00034">
    <property type="entry name" value="Cytochrom_C"/>
    <property type="match status" value="1"/>
</dbReference>
<dbReference type="AlphaFoldDB" id="A0A6N6RL62"/>
<dbReference type="CDD" id="cd08168">
    <property type="entry name" value="Cytochrom_C3"/>
    <property type="match status" value="1"/>
</dbReference>
<reference evidence="8 9" key="1">
    <citation type="submission" date="2019-09" db="EMBL/GenBank/DDBJ databases">
        <title>Genomes of family Cryomorphaceae.</title>
        <authorList>
            <person name="Bowman J.P."/>
        </authorList>
    </citation>
    <scope>NUCLEOTIDE SEQUENCE [LARGE SCALE GENOMIC DNA]</scope>
    <source>
        <strain evidence="8 9">LMG 25704</strain>
    </source>
</reference>
<evidence type="ECO:0000256" key="2">
    <source>
        <dbReference type="ARBA" id="ARBA00022723"/>
    </source>
</evidence>
<keyword evidence="5" id="KW-1133">Transmembrane helix</keyword>
<dbReference type="GO" id="GO:0009055">
    <property type="term" value="F:electron transfer activity"/>
    <property type="evidence" value="ECO:0007669"/>
    <property type="project" value="InterPro"/>
</dbReference>
<evidence type="ECO:0000256" key="3">
    <source>
        <dbReference type="ARBA" id="ARBA00023004"/>
    </source>
</evidence>
<proteinExistence type="predicted"/>
<keyword evidence="5" id="KW-0812">Transmembrane</keyword>
<gene>
    <name evidence="8" type="ORF">F8C67_06170</name>
</gene>
<keyword evidence="3 4" id="KW-0408">Iron</keyword>
<evidence type="ECO:0000256" key="1">
    <source>
        <dbReference type="ARBA" id="ARBA00022617"/>
    </source>
</evidence>
<keyword evidence="6" id="KW-0732">Signal</keyword>
<feature type="chain" id="PRO_5026660250" evidence="6">
    <location>
        <begin position="30"/>
        <end position="442"/>
    </location>
</feature>
<dbReference type="PANTHER" id="PTHR39425:SF1">
    <property type="entry name" value="CYTOCHROME C7-LIKE DOMAIN-CONTAINING PROTEIN"/>
    <property type="match status" value="1"/>
</dbReference>
<keyword evidence="5" id="KW-0472">Membrane</keyword>
<dbReference type="Gene3D" id="1.10.760.10">
    <property type="entry name" value="Cytochrome c-like domain"/>
    <property type="match status" value="1"/>
</dbReference>
<dbReference type="InterPro" id="IPR036280">
    <property type="entry name" value="Multihaem_cyt_sf"/>
</dbReference>
<dbReference type="Proteomes" id="UP000468650">
    <property type="component" value="Unassembled WGS sequence"/>
</dbReference>
<dbReference type="GO" id="GO:0020037">
    <property type="term" value="F:heme binding"/>
    <property type="evidence" value="ECO:0007669"/>
    <property type="project" value="InterPro"/>
</dbReference>
<evidence type="ECO:0000256" key="6">
    <source>
        <dbReference type="SAM" id="SignalP"/>
    </source>
</evidence>
<dbReference type="EMBL" id="WBVO01000003">
    <property type="protein sequence ID" value="KAB2813742.1"/>
    <property type="molecule type" value="Genomic_DNA"/>
</dbReference>
<dbReference type="OrthoDB" id="9782196at2"/>
<dbReference type="SUPFAM" id="SSF48695">
    <property type="entry name" value="Multiheme cytochromes"/>
    <property type="match status" value="1"/>
</dbReference>
<comment type="caution">
    <text evidence="8">The sequence shown here is derived from an EMBL/GenBank/DDBJ whole genome shotgun (WGS) entry which is preliminary data.</text>
</comment>
<name>A0A6N6RL62_9FLAO</name>
<keyword evidence="2 4" id="KW-0479">Metal-binding</keyword>
<evidence type="ECO:0000259" key="7">
    <source>
        <dbReference type="PROSITE" id="PS51007"/>
    </source>
</evidence>
<protein>
    <submittedName>
        <fullName evidence="8">C-type cytochrome</fullName>
    </submittedName>
</protein>
<dbReference type="PANTHER" id="PTHR39425">
    <property type="entry name" value="LIPOPROTEIN CYTOCHROME C"/>
    <property type="match status" value="1"/>
</dbReference>
<feature type="transmembrane region" description="Helical" evidence="5">
    <location>
        <begin position="148"/>
        <end position="168"/>
    </location>
</feature>